<reference evidence="1 2" key="1">
    <citation type="submission" date="2022-04" db="EMBL/GenBank/DDBJ databases">
        <title>The arsenic-methylating capacity of Chitinophaga filiformis YT5 during chitin decomposition.</title>
        <authorList>
            <person name="Chen G."/>
            <person name="Liang Y."/>
        </authorList>
    </citation>
    <scope>NUCLEOTIDE SEQUENCE [LARGE SCALE GENOMIC DNA]</scope>
    <source>
        <strain evidence="1 2">YT5</strain>
    </source>
</reference>
<name>A0ABY4I693_CHIFI</name>
<sequence length="105" mass="12167">MEDLQIKDPGIRYIYHLIVEMLGEDAIELVDFWEADLYAVGFKKKSKLVYISTWECRDCTQGNMKYYAEFEVIDEVTSETQSIAKVLKDVSEEVLLKEVGDYLNG</sequence>
<evidence type="ECO:0000313" key="1">
    <source>
        <dbReference type="EMBL" id="UPK71598.1"/>
    </source>
</evidence>
<gene>
    <name evidence="1" type="ORF">MYF79_09930</name>
</gene>
<accession>A0ABY4I693</accession>
<keyword evidence="2" id="KW-1185">Reference proteome</keyword>
<evidence type="ECO:0000313" key="2">
    <source>
        <dbReference type="Proteomes" id="UP000830198"/>
    </source>
</evidence>
<dbReference type="Proteomes" id="UP000830198">
    <property type="component" value="Chromosome"/>
</dbReference>
<dbReference type="EMBL" id="CP095855">
    <property type="protein sequence ID" value="UPK71598.1"/>
    <property type="molecule type" value="Genomic_DNA"/>
</dbReference>
<proteinExistence type="predicted"/>
<organism evidence="1 2">
    <name type="scientific">Chitinophaga filiformis</name>
    <name type="common">Myxococcus filiformis</name>
    <name type="synonym">Flexibacter filiformis</name>
    <dbReference type="NCBI Taxonomy" id="104663"/>
    <lineage>
        <taxon>Bacteria</taxon>
        <taxon>Pseudomonadati</taxon>
        <taxon>Bacteroidota</taxon>
        <taxon>Chitinophagia</taxon>
        <taxon>Chitinophagales</taxon>
        <taxon>Chitinophagaceae</taxon>
        <taxon>Chitinophaga</taxon>
    </lineage>
</organism>
<protein>
    <submittedName>
        <fullName evidence="1">Uncharacterized protein</fullName>
    </submittedName>
</protein>
<dbReference type="RefSeq" id="WP_247813728.1">
    <property type="nucleotide sequence ID" value="NZ_CP095855.1"/>
</dbReference>